<dbReference type="RefSeq" id="WP_074108225.1">
    <property type="nucleotide sequence ID" value="NZ_LVWI01000050.1"/>
</dbReference>
<evidence type="ECO:0000256" key="2">
    <source>
        <dbReference type="ARBA" id="ARBA00034301"/>
    </source>
</evidence>
<dbReference type="InterPro" id="IPR050855">
    <property type="entry name" value="NDM-1-like"/>
</dbReference>
<keyword evidence="6" id="KW-1185">Reference proteome</keyword>
<dbReference type="SMART" id="SM00849">
    <property type="entry name" value="Lactamase_B"/>
    <property type="match status" value="1"/>
</dbReference>
<dbReference type="SUPFAM" id="SSF56281">
    <property type="entry name" value="Metallo-hydrolase/oxidoreductase"/>
    <property type="match status" value="1"/>
</dbReference>
<dbReference type="PANTHER" id="PTHR42951:SF15">
    <property type="entry name" value="METALLO-BETA-LACTAMASE SUPERFAMILY PROTEIN"/>
    <property type="match status" value="1"/>
</dbReference>
<feature type="domain" description="Metallo-beta-lactamase" evidence="4">
    <location>
        <begin position="21"/>
        <end position="231"/>
    </location>
</feature>
<proteinExistence type="predicted"/>
<dbReference type="InterPro" id="IPR001279">
    <property type="entry name" value="Metallo-B-lactamas"/>
</dbReference>
<evidence type="ECO:0000259" key="4">
    <source>
        <dbReference type="SMART" id="SM00849"/>
    </source>
</evidence>
<evidence type="ECO:0000256" key="3">
    <source>
        <dbReference type="ARBA" id="ARBA00048505"/>
    </source>
</evidence>
<evidence type="ECO:0000256" key="1">
    <source>
        <dbReference type="ARBA" id="ARBA00034221"/>
    </source>
</evidence>
<dbReference type="GO" id="GO:0016787">
    <property type="term" value="F:hydrolase activity"/>
    <property type="evidence" value="ECO:0007669"/>
    <property type="project" value="UniProtKB-KW"/>
</dbReference>
<dbReference type="Gene3D" id="3.60.15.10">
    <property type="entry name" value="Ribonuclease Z/Hydroxyacylglutathione hydrolase-like"/>
    <property type="match status" value="1"/>
</dbReference>
<comment type="caution">
    <text evidence="5">The sequence shown here is derived from an EMBL/GenBank/DDBJ whole genome shotgun (WGS) entry which is preliminary data.</text>
</comment>
<protein>
    <submittedName>
        <fullName evidence="5">Hydrolase</fullName>
    </submittedName>
</protein>
<dbReference type="PANTHER" id="PTHR42951">
    <property type="entry name" value="METALLO-BETA-LACTAMASE DOMAIN-CONTAINING"/>
    <property type="match status" value="1"/>
</dbReference>
<dbReference type="Proteomes" id="UP000186058">
    <property type="component" value="Unassembled WGS sequence"/>
</dbReference>
<sequence length="251" mass="26958">MHIAKGIEMLEITVPVMGGTDTFCPALIWDEAGAVLIDTGVPGAAQKFKEAAAEASVPWDLVRTILITHQDIDHIGSLQALLEQSQSKITVFAHEIERPYIEGDKMLLKLTPDAVAAAEAMIPPSVPEEWKRAFLHVLAHPPKGRVDQTLTGGEYLPIGGGITIIHTPGHSPGHLSLYHHASRTLIAADALTVRGGQLSGPDAAATPDMATALQSLHKFAEFEIDQVICYHGGLFRGDVNRRIAELAQGDH</sequence>
<gene>
    <name evidence="5" type="ORF">A3844_18675</name>
</gene>
<comment type="catalytic activity">
    <reaction evidence="1">
        <text>3',5'-cyclic CMP + H2O = CMP + H(+)</text>
        <dbReference type="Rhea" id="RHEA:72675"/>
        <dbReference type="ChEBI" id="CHEBI:15377"/>
        <dbReference type="ChEBI" id="CHEBI:15378"/>
        <dbReference type="ChEBI" id="CHEBI:58003"/>
        <dbReference type="ChEBI" id="CHEBI:60377"/>
    </reaction>
    <physiologicalReaction direction="left-to-right" evidence="1">
        <dbReference type="Rhea" id="RHEA:72676"/>
    </physiologicalReaction>
</comment>
<reference evidence="5 6" key="1">
    <citation type="submission" date="2016-03" db="EMBL/GenBank/DDBJ databases">
        <authorList>
            <person name="Sant'Anna F.H."/>
            <person name="Ambrosini A."/>
            <person name="Souza R."/>
            <person name="Bach E."/>
            <person name="Fernandes G."/>
            <person name="Balsanelli E."/>
            <person name="Baura V.A."/>
            <person name="Souza E.M."/>
            <person name="Passaglia L."/>
        </authorList>
    </citation>
    <scope>NUCLEOTIDE SEQUENCE [LARGE SCALE GENOMIC DNA]</scope>
    <source>
        <strain evidence="5 6">P26E</strain>
    </source>
</reference>
<dbReference type="InterPro" id="IPR036866">
    <property type="entry name" value="RibonucZ/Hydroxyglut_hydro"/>
</dbReference>
<evidence type="ECO:0000313" key="5">
    <source>
        <dbReference type="EMBL" id="OKP84809.1"/>
    </source>
</evidence>
<dbReference type="CDD" id="cd07721">
    <property type="entry name" value="yflN-like_MBL-fold"/>
    <property type="match status" value="1"/>
</dbReference>
<comment type="function">
    <text evidence="2">Counteracts the endogenous Pycsar antiviral defense system. Phosphodiesterase that enables metal-dependent hydrolysis of host cyclic nucleotide Pycsar defense signals such as cCMP and cUMP.</text>
</comment>
<keyword evidence="5" id="KW-0378">Hydrolase</keyword>
<dbReference type="EMBL" id="LVWI01000050">
    <property type="protein sequence ID" value="OKP84809.1"/>
    <property type="molecule type" value="Genomic_DNA"/>
</dbReference>
<name>A0ABX3EMM2_9BACL</name>
<organism evidence="5 6">
    <name type="scientific">Paenibacillus helianthi</name>
    <dbReference type="NCBI Taxonomy" id="1349432"/>
    <lineage>
        <taxon>Bacteria</taxon>
        <taxon>Bacillati</taxon>
        <taxon>Bacillota</taxon>
        <taxon>Bacilli</taxon>
        <taxon>Bacillales</taxon>
        <taxon>Paenibacillaceae</taxon>
        <taxon>Paenibacillus</taxon>
    </lineage>
</organism>
<evidence type="ECO:0000313" key="6">
    <source>
        <dbReference type="Proteomes" id="UP000186058"/>
    </source>
</evidence>
<accession>A0ABX3EMM2</accession>
<dbReference type="Pfam" id="PF00753">
    <property type="entry name" value="Lactamase_B"/>
    <property type="match status" value="1"/>
</dbReference>
<comment type="catalytic activity">
    <reaction evidence="3">
        <text>3',5'-cyclic UMP + H2O = UMP + H(+)</text>
        <dbReference type="Rhea" id="RHEA:70575"/>
        <dbReference type="ChEBI" id="CHEBI:15377"/>
        <dbReference type="ChEBI" id="CHEBI:15378"/>
        <dbReference type="ChEBI" id="CHEBI:57865"/>
        <dbReference type="ChEBI" id="CHEBI:184387"/>
    </reaction>
    <physiologicalReaction direction="left-to-right" evidence="3">
        <dbReference type="Rhea" id="RHEA:70576"/>
    </physiologicalReaction>
</comment>